<proteinExistence type="predicted"/>
<evidence type="ECO:0000313" key="3">
    <source>
        <dbReference type="Proteomes" id="UP001595693"/>
    </source>
</evidence>
<dbReference type="RefSeq" id="WP_238385447.1">
    <property type="nucleotide sequence ID" value="NZ_JAMXAX010000106.1"/>
</dbReference>
<keyword evidence="3" id="KW-1185">Reference proteome</keyword>
<dbReference type="GO" id="GO:0016787">
    <property type="term" value="F:hydrolase activity"/>
    <property type="evidence" value="ECO:0007669"/>
    <property type="project" value="UniProtKB-KW"/>
</dbReference>
<dbReference type="InterPro" id="IPR000073">
    <property type="entry name" value="AB_hydrolase_1"/>
</dbReference>
<dbReference type="Proteomes" id="UP001595693">
    <property type="component" value="Unassembled WGS sequence"/>
</dbReference>
<dbReference type="Gene3D" id="3.40.50.1820">
    <property type="entry name" value="alpha/beta hydrolase"/>
    <property type="match status" value="1"/>
</dbReference>
<feature type="domain" description="AB hydrolase-1" evidence="1">
    <location>
        <begin position="6"/>
        <end position="247"/>
    </location>
</feature>
<name>A0ABV8DDM4_9BURK</name>
<gene>
    <name evidence="2" type="ORF">ACFOW3_18200</name>
</gene>
<organism evidence="2 3">
    <name type="scientific">Acidovorax facilis</name>
    <dbReference type="NCBI Taxonomy" id="12917"/>
    <lineage>
        <taxon>Bacteria</taxon>
        <taxon>Pseudomonadati</taxon>
        <taxon>Pseudomonadota</taxon>
        <taxon>Betaproteobacteria</taxon>
        <taxon>Burkholderiales</taxon>
        <taxon>Comamonadaceae</taxon>
        <taxon>Acidovorax</taxon>
    </lineage>
</organism>
<dbReference type="EMBL" id="JBHSAJ010000054">
    <property type="protein sequence ID" value="MFC3936554.1"/>
    <property type="molecule type" value="Genomic_DNA"/>
</dbReference>
<reference evidence="3" key="1">
    <citation type="journal article" date="2019" name="Int. J. Syst. Evol. Microbiol.">
        <title>The Global Catalogue of Microorganisms (GCM) 10K type strain sequencing project: providing services to taxonomists for standard genome sequencing and annotation.</title>
        <authorList>
            <consortium name="The Broad Institute Genomics Platform"/>
            <consortium name="The Broad Institute Genome Sequencing Center for Infectious Disease"/>
            <person name="Wu L."/>
            <person name="Ma J."/>
        </authorList>
    </citation>
    <scope>NUCLEOTIDE SEQUENCE [LARGE SCALE GENOMIC DNA]</scope>
    <source>
        <strain evidence="3">CCUG 2113</strain>
    </source>
</reference>
<dbReference type="InterPro" id="IPR029058">
    <property type="entry name" value="AB_hydrolase_fold"/>
</dbReference>
<accession>A0ABV8DDM4</accession>
<sequence>MHHPWILLRGLTREAAHWGSFADAFRHALPGARVVAQDLPGNGLLHRAVSPATVRGMVDSCRAELAAQGVRPPFRVLAMSLGAMVAVEWARVAPEELVGCVLINTSLRPFSPFYQRLRPASYLQVLRCAAPWSSPLTIEKTVLRMTSNLAHARGAVVGDWVALRRQRPVSASNALRQLLAAARYTAPVAAPLVPVSESPRILLLASQNDGLVSCRCSQAIARAWGVPLQMHPLAGHDLPLDDAQWVIGQVRSWMEGSL</sequence>
<protein>
    <submittedName>
        <fullName evidence="2">Alpha/beta fold hydrolase</fullName>
    </submittedName>
</protein>
<evidence type="ECO:0000259" key="1">
    <source>
        <dbReference type="Pfam" id="PF12697"/>
    </source>
</evidence>
<dbReference type="SUPFAM" id="SSF53474">
    <property type="entry name" value="alpha/beta-Hydrolases"/>
    <property type="match status" value="1"/>
</dbReference>
<comment type="caution">
    <text evidence="2">The sequence shown here is derived from an EMBL/GenBank/DDBJ whole genome shotgun (WGS) entry which is preliminary data.</text>
</comment>
<evidence type="ECO:0000313" key="2">
    <source>
        <dbReference type="EMBL" id="MFC3936554.1"/>
    </source>
</evidence>
<dbReference type="Pfam" id="PF12697">
    <property type="entry name" value="Abhydrolase_6"/>
    <property type="match status" value="1"/>
</dbReference>
<keyword evidence="2" id="KW-0378">Hydrolase</keyword>